<dbReference type="GO" id="GO:0005737">
    <property type="term" value="C:cytoplasm"/>
    <property type="evidence" value="ECO:0007669"/>
    <property type="project" value="TreeGrafter"/>
</dbReference>
<keyword evidence="11" id="KW-1185">Reference proteome</keyword>
<evidence type="ECO:0000256" key="4">
    <source>
        <dbReference type="ARBA" id="ARBA00022605"/>
    </source>
</evidence>
<evidence type="ECO:0000313" key="11">
    <source>
        <dbReference type="Proteomes" id="UP000284841"/>
    </source>
</evidence>
<evidence type="ECO:0000256" key="2">
    <source>
        <dbReference type="ARBA" id="ARBA00009152"/>
    </source>
</evidence>
<protein>
    <recommendedName>
        <fullName evidence="3 8">Histidinol-phosphatase</fullName>
        <shortName evidence="8">HolPase</shortName>
        <ecNumber evidence="3 8">3.1.3.15</ecNumber>
    </recommendedName>
</protein>
<dbReference type="EMBL" id="QRMS01000002">
    <property type="protein sequence ID" value="RHJ88676.1"/>
    <property type="molecule type" value="Genomic_DNA"/>
</dbReference>
<dbReference type="GO" id="GO:0004401">
    <property type="term" value="F:histidinol-phosphatase activity"/>
    <property type="evidence" value="ECO:0007669"/>
    <property type="project" value="UniProtKB-UniRule"/>
</dbReference>
<dbReference type="GO" id="GO:0000105">
    <property type="term" value="P:L-histidine biosynthetic process"/>
    <property type="evidence" value="ECO:0007669"/>
    <property type="project" value="UniProtKB-UniRule"/>
</dbReference>
<comment type="catalytic activity">
    <reaction evidence="7 8">
        <text>L-histidinol phosphate + H2O = L-histidinol + phosphate</text>
        <dbReference type="Rhea" id="RHEA:14465"/>
        <dbReference type="ChEBI" id="CHEBI:15377"/>
        <dbReference type="ChEBI" id="CHEBI:43474"/>
        <dbReference type="ChEBI" id="CHEBI:57699"/>
        <dbReference type="ChEBI" id="CHEBI:57980"/>
        <dbReference type="EC" id="3.1.3.15"/>
    </reaction>
</comment>
<evidence type="ECO:0000313" key="10">
    <source>
        <dbReference type="EMBL" id="RHJ88676.1"/>
    </source>
</evidence>
<evidence type="ECO:0000256" key="3">
    <source>
        <dbReference type="ARBA" id="ARBA00013085"/>
    </source>
</evidence>
<proteinExistence type="inferred from homology"/>
<sequence length="258" mass="29489">MILLNPKGDVNLHTHTYYCDGKDSPETLVQRAIALGFRALGFSGHEYSSFDTDFCMSPADTEKYRGEVLALKEKYKGQIDIYLGIERDYFGDGDDYPYDYVIGSLHYVKAGDRYLPVDYTEEITAAVVEQYFGGDFRSYVESYYRTLADVVEKTRADIVGHFDLITKFNEGYKYFDEGAPWYREAALTALREVARSKPIFEINTGAMARGQRTKPYPADFLLEEIDRLQCQIILSSDCHDLDCLDFGFEGVIKLWGKS</sequence>
<evidence type="ECO:0000256" key="8">
    <source>
        <dbReference type="RuleBase" id="RU366003"/>
    </source>
</evidence>
<dbReference type="Pfam" id="PF02811">
    <property type="entry name" value="PHP"/>
    <property type="match status" value="1"/>
</dbReference>
<feature type="domain" description="PHP" evidence="9">
    <location>
        <begin position="12"/>
        <end position="204"/>
    </location>
</feature>
<dbReference type="OrthoDB" id="9775255at2"/>
<accession>A0A415E4U4</accession>
<keyword evidence="4 8" id="KW-0028">Amino-acid biosynthesis</keyword>
<dbReference type="InterPro" id="IPR004013">
    <property type="entry name" value="PHP_dom"/>
</dbReference>
<dbReference type="Gene3D" id="3.20.20.140">
    <property type="entry name" value="Metal-dependent hydrolases"/>
    <property type="match status" value="1"/>
</dbReference>
<dbReference type="STRING" id="1776384.GCA_900086585_04339"/>
<dbReference type="NCBIfam" id="TIGR01856">
    <property type="entry name" value="hisJ_fam"/>
    <property type="match status" value="1"/>
</dbReference>
<dbReference type="EC" id="3.1.3.15" evidence="3 8"/>
<comment type="caution">
    <text evidence="10">The sequence shown here is derived from an EMBL/GenBank/DDBJ whole genome shotgun (WGS) entry which is preliminary data.</text>
</comment>
<dbReference type="CDD" id="cd12110">
    <property type="entry name" value="PHP_HisPPase_Hisj_like"/>
    <property type="match status" value="1"/>
</dbReference>
<comment type="pathway">
    <text evidence="1 8">Amino-acid biosynthesis; L-histidine biosynthesis; L-histidine from 5-phospho-alpha-D-ribose 1-diphosphate: step 8/9.</text>
</comment>
<gene>
    <name evidence="10" type="ORF">DW099_09875</name>
</gene>
<comment type="similarity">
    <text evidence="2 8">Belongs to the PHP hydrolase family. HisK subfamily.</text>
</comment>
<dbReference type="RefSeq" id="WP_118335384.1">
    <property type="nucleotide sequence ID" value="NZ_AP025567.1"/>
</dbReference>
<dbReference type="SUPFAM" id="SSF89550">
    <property type="entry name" value="PHP domain-like"/>
    <property type="match status" value="1"/>
</dbReference>
<dbReference type="PANTHER" id="PTHR21039">
    <property type="entry name" value="HISTIDINOL PHOSPHATASE-RELATED"/>
    <property type="match status" value="1"/>
</dbReference>
<dbReference type="UniPathway" id="UPA00031">
    <property type="reaction ID" value="UER00013"/>
</dbReference>
<keyword evidence="5 8" id="KW-0378">Hydrolase</keyword>
<dbReference type="AlphaFoldDB" id="A0A415E4U4"/>
<evidence type="ECO:0000259" key="9">
    <source>
        <dbReference type="Pfam" id="PF02811"/>
    </source>
</evidence>
<reference evidence="10 11" key="1">
    <citation type="submission" date="2018-08" db="EMBL/GenBank/DDBJ databases">
        <title>A genome reference for cultivated species of the human gut microbiota.</title>
        <authorList>
            <person name="Zou Y."/>
            <person name="Xue W."/>
            <person name="Luo G."/>
        </authorList>
    </citation>
    <scope>NUCLEOTIDE SEQUENCE [LARGE SCALE GENOMIC DNA]</scope>
    <source>
        <strain evidence="10 11">AM07-24</strain>
    </source>
</reference>
<dbReference type="PANTHER" id="PTHR21039:SF0">
    <property type="entry name" value="HISTIDINOL-PHOSPHATASE"/>
    <property type="match status" value="1"/>
</dbReference>
<evidence type="ECO:0000256" key="1">
    <source>
        <dbReference type="ARBA" id="ARBA00004970"/>
    </source>
</evidence>
<evidence type="ECO:0000256" key="5">
    <source>
        <dbReference type="ARBA" id="ARBA00022801"/>
    </source>
</evidence>
<dbReference type="InterPro" id="IPR010140">
    <property type="entry name" value="Histidinol_P_phosphatase_HisJ"/>
</dbReference>
<keyword evidence="6 8" id="KW-0368">Histidine biosynthesis</keyword>
<evidence type="ECO:0000256" key="7">
    <source>
        <dbReference type="ARBA" id="ARBA00049158"/>
    </source>
</evidence>
<dbReference type="Proteomes" id="UP000284841">
    <property type="component" value="Unassembled WGS sequence"/>
</dbReference>
<dbReference type="InterPro" id="IPR016195">
    <property type="entry name" value="Pol/histidinol_Pase-like"/>
</dbReference>
<organism evidence="10 11">
    <name type="scientific">Emergencia timonensis</name>
    <dbReference type="NCBI Taxonomy" id="1776384"/>
    <lineage>
        <taxon>Bacteria</taxon>
        <taxon>Bacillati</taxon>
        <taxon>Bacillota</taxon>
        <taxon>Clostridia</taxon>
        <taxon>Peptostreptococcales</taxon>
        <taxon>Anaerovoracaceae</taxon>
        <taxon>Emergencia</taxon>
    </lineage>
</organism>
<evidence type="ECO:0000256" key="6">
    <source>
        <dbReference type="ARBA" id="ARBA00023102"/>
    </source>
</evidence>
<name>A0A415E4U4_9FIRM</name>